<dbReference type="GO" id="GO:0033116">
    <property type="term" value="C:endoplasmic reticulum-Golgi intermediate compartment membrane"/>
    <property type="evidence" value="ECO:0007669"/>
    <property type="project" value="UniProtKB-SubCell"/>
</dbReference>
<dbReference type="GO" id="GO:0030134">
    <property type="term" value="C:COPII-coated ER to Golgi transport vesicle"/>
    <property type="evidence" value="ECO:0007669"/>
    <property type="project" value="TreeGrafter"/>
</dbReference>
<keyword evidence="2 9" id="KW-0812">Transmembrane</keyword>
<sequence>MEDSAVQREVWESRIPVCFRVSPNELTCIERPKSIFMLVPRNSYFPLVTGKVFKYIASFVEAPSESEFWLEYSGIPLRWYYPVGLLFDLMKQDSSDPWQVTVHVKDYPREDLIVCSSLQVVEAHFIQTVKQADQIKHRSRIMNSMQKHGQKQLWNALVTSRFDQFWEVNRLLMRNSEDERIRHLPIKLYNKDYTFVQRLWPAYLSEEKDAELTKASDLLRLAGDRLAHLSIDRIKLLCQASRKSPLFELLPVELQLLAACKHRWKMDHSFYAPKLNLRSGRIPFWELTGDAIPGPELLRLVPSVKSKSGVAWNLKRMVESQWWVVEFSFQIKGPGKIGADGMAFWYTANKGSLGNVFGSSDKWYGLAVFLDSYDNDGKGDNPLVGAMINDGTKQFDHTSDGKTQLFASCRNDYRNRPFPVKVRVEYRENNLFVSITDGLSPHSPFQACLSASNVFLPVNGFFGISAATGGMADDHDVFSFMVFALFPETAAMSAKPQMTEEQRRLQLEEFERKLKEFETAKEKYKAEHPQAKPDHTSDEDEESFERTEEDQSLRQLRLFLESQNSIRLAVERFGSMLNHISEQQSALSVALSNRPAGGAPVAPGTQGSLPAGHTISRVEVDQIMEFINSAKAVFQQQQQSLHQLMSKLGGMEITVQALSAAGPTGGGQHGMDSFTLNAIRPYLDGIKQDLERLNSIQGTKALPFSNSEGRCLNPTLFGIALTVQSFVLVAMIYFRSRSDKVKFY</sequence>
<feature type="domain" description="L-type lectin-like" evidence="10">
    <location>
        <begin position="262"/>
        <end position="485"/>
    </location>
</feature>
<protein>
    <submittedName>
        <fullName evidence="12">L-type lectin-like domain-containing protein</fullName>
    </submittedName>
</protein>
<feature type="compositionally biased region" description="Basic and acidic residues" evidence="8">
    <location>
        <begin position="521"/>
        <end position="536"/>
    </location>
</feature>
<dbReference type="GO" id="GO:0000139">
    <property type="term" value="C:Golgi membrane"/>
    <property type="evidence" value="ECO:0007669"/>
    <property type="project" value="TreeGrafter"/>
</dbReference>
<dbReference type="InterPro" id="IPR048940">
    <property type="entry name" value="ATG5_HBR"/>
</dbReference>
<feature type="transmembrane region" description="Helical" evidence="9">
    <location>
        <begin position="715"/>
        <end position="734"/>
    </location>
</feature>
<feature type="region of interest" description="Disordered" evidence="8">
    <location>
        <begin position="591"/>
        <end position="610"/>
    </location>
</feature>
<keyword evidence="5 9" id="KW-1133">Transmembrane helix</keyword>
<name>A0A5S6QEK9_TRIMR</name>
<keyword evidence="3" id="KW-0732">Signal</keyword>
<dbReference type="InterPro" id="IPR042526">
    <property type="entry name" value="Atg5_HR"/>
</dbReference>
<feature type="region of interest" description="Disordered" evidence="8">
    <location>
        <begin position="521"/>
        <end position="548"/>
    </location>
</feature>
<dbReference type="Gene3D" id="3.10.20.90">
    <property type="entry name" value="Phosphatidylinositol 3-kinase Catalytic Subunit, Chain A, domain 1"/>
    <property type="match status" value="1"/>
</dbReference>
<evidence type="ECO:0000313" key="11">
    <source>
        <dbReference type="Proteomes" id="UP000046395"/>
    </source>
</evidence>
<keyword evidence="4" id="KW-0430">Lectin</keyword>
<evidence type="ECO:0000256" key="7">
    <source>
        <dbReference type="ARBA" id="ARBA00023157"/>
    </source>
</evidence>
<keyword evidence="11" id="KW-1185">Reference proteome</keyword>
<keyword evidence="6 9" id="KW-0472">Membrane</keyword>
<evidence type="ECO:0000256" key="5">
    <source>
        <dbReference type="ARBA" id="ARBA00022989"/>
    </source>
</evidence>
<evidence type="ECO:0000256" key="9">
    <source>
        <dbReference type="SAM" id="Phobius"/>
    </source>
</evidence>
<dbReference type="InterPro" id="IPR051136">
    <property type="entry name" value="Intracellular_Lectin-GPT"/>
</dbReference>
<dbReference type="Proteomes" id="UP000046395">
    <property type="component" value="Unassembled WGS sequence"/>
</dbReference>
<dbReference type="FunFam" id="2.60.120.200:FF:000028">
    <property type="entry name" value="Blast:Protein ERGIC-53"/>
    <property type="match status" value="1"/>
</dbReference>
<dbReference type="InterPro" id="IPR013320">
    <property type="entry name" value="ConA-like_dom_sf"/>
</dbReference>
<dbReference type="PANTHER" id="PTHR12223:SF28">
    <property type="entry name" value="LECTIN, MANNOSE BINDING 1 LIKE"/>
    <property type="match status" value="1"/>
</dbReference>
<proteinExistence type="predicted"/>
<dbReference type="Gene3D" id="3.10.20.620">
    <property type="match status" value="1"/>
</dbReference>
<dbReference type="GO" id="GO:0005789">
    <property type="term" value="C:endoplasmic reticulum membrane"/>
    <property type="evidence" value="ECO:0007669"/>
    <property type="project" value="TreeGrafter"/>
</dbReference>
<dbReference type="InterPro" id="IPR048939">
    <property type="entry name" value="ATG5_UblA"/>
</dbReference>
<dbReference type="Gene3D" id="1.10.246.190">
    <property type="entry name" value="Autophagy protein Apg5, helix rich domain"/>
    <property type="match status" value="1"/>
</dbReference>
<dbReference type="PANTHER" id="PTHR12223">
    <property type="entry name" value="VESICULAR MANNOSE-BINDING LECTIN"/>
    <property type="match status" value="1"/>
</dbReference>
<evidence type="ECO:0000256" key="6">
    <source>
        <dbReference type="ARBA" id="ARBA00023136"/>
    </source>
</evidence>
<evidence type="ECO:0000256" key="4">
    <source>
        <dbReference type="ARBA" id="ARBA00022734"/>
    </source>
</evidence>
<evidence type="ECO:0000256" key="2">
    <source>
        <dbReference type="ARBA" id="ARBA00022692"/>
    </source>
</evidence>
<dbReference type="SUPFAM" id="SSF49899">
    <property type="entry name" value="Concanavalin A-like lectins/glucanases"/>
    <property type="match status" value="1"/>
</dbReference>
<reference evidence="12" key="1">
    <citation type="submission" date="2019-12" db="UniProtKB">
        <authorList>
            <consortium name="WormBaseParasite"/>
        </authorList>
    </citation>
    <scope>IDENTIFICATION</scope>
</reference>
<keyword evidence="7" id="KW-1015">Disulfide bond</keyword>
<dbReference type="AlphaFoldDB" id="A0A5S6QEK9"/>
<dbReference type="WBParaSite" id="TMUE_1000005535.1">
    <property type="protein sequence ID" value="TMUE_1000005535.1"/>
    <property type="gene ID" value="WBGene00287808"/>
</dbReference>
<evidence type="ECO:0000313" key="12">
    <source>
        <dbReference type="WBParaSite" id="TMUE_1000005535.1"/>
    </source>
</evidence>
<dbReference type="Gene3D" id="2.60.120.200">
    <property type="match status" value="1"/>
</dbReference>
<dbReference type="Pfam" id="PF03388">
    <property type="entry name" value="Lectin_leg-like"/>
    <property type="match status" value="1"/>
</dbReference>
<dbReference type="InterPro" id="IPR005052">
    <property type="entry name" value="Lectin_leg"/>
</dbReference>
<evidence type="ECO:0000256" key="1">
    <source>
        <dbReference type="ARBA" id="ARBA00004151"/>
    </source>
</evidence>
<organism evidence="11 12">
    <name type="scientific">Trichuris muris</name>
    <name type="common">Mouse whipworm</name>
    <dbReference type="NCBI Taxonomy" id="70415"/>
    <lineage>
        <taxon>Eukaryota</taxon>
        <taxon>Metazoa</taxon>
        <taxon>Ecdysozoa</taxon>
        <taxon>Nematoda</taxon>
        <taxon>Enoplea</taxon>
        <taxon>Dorylaimia</taxon>
        <taxon>Trichinellida</taxon>
        <taxon>Trichuridae</taxon>
        <taxon>Trichuris</taxon>
    </lineage>
</organism>
<dbReference type="GO" id="GO:0006888">
    <property type="term" value="P:endoplasmic reticulum to Golgi vesicle-mediated transport"/>
    <property type="evidence" value="ECO:0007669"/>
    <property type="project" value="TreeGrafter"/>
</dbReference>
<evidence type="ECO:0000259" key="10">
    <source>
        <dbReference type="PROSITE" id="PS51328"/>
    </source>
</evidence>
<evidence type="ECO:0000256" key="3">
    <source>
        <dbReference type="ARBA" id="ARBA00022729"/>
    </source>
</evidence>
<dbReference type="GO" id="GO:0005537">
    <property type="term" value="F:D-mannose binding"/>
    <property type="evidence" value="ECO:0007669"/>
    <property type="project" value="TreeGrafter"/>
</dbReference>
<comment type="subcellular location">
    <subcellularLocation>
        <location evidence="1">Endoplasmic reticulum-Golgi intermediate compartment membrane</location>
        <topology evidence="1">Single-pass type I membrane protein</topology>
    </subcellularLocation>
</comment>
<dbReference type="PROSITE" id="PS51328">
    <property type="entry name" value="L_LECTIN_LIKE"/>
    <property type="match status" value="1"/>
</dbReference>
<accession>A0A5S6QEK9</accession>
<dbReference type="Pfam" id="PF20638">
    <property type="entry name" value="ATG5_UblA"/>
    <property type="match status" value="1"/>
</dbReference>
<dbReference type="Pfam" id="PF20637">
    <property type="entry name" value="ATG5_HBR"/>
    <property type="match status" value="1"/>
</dbReference>
<dbReference type="InterPro" id="IPR042527">
    <property type="entry name" value="Atg5_UblA_dom_sf"/>
</dbReference>
<dbReference type="STRING" id="70415.A0A5S6QEK9"/>
<evidence type="ECO:0000256" key="8">
    <source>
        <dbReference type="SAM" id="MobiDB-lite"/>
    </source>
</evidence>